<evidence type="ECO:0000256" key="1">
    <source>
        <dbReference type="SAM" id="Phobius"/>
    </source>
</evidence>
<keyword evidence="1" id="KW-0472">Membrane</keyword>
<dbReference type="Pfam" id="PF19700">
    <property type="entry name" value="DUF6198"/>
    <property type="match status" value="1"/>
</dbReference>
<dbReference type="InterPro" id="IPR038750">
    <property type="entry name" value="YczE/YyaS-like"/>
</dbReference>
<reference evidence="2 3" key="1">
    <citation type="submission" date="2018-10" db="EMBL/GenBank/DDBJ databases">
        <title>Bacillus Keqinensis sp. nov., a moderately halophilic bacterium isolated from a saline-alkaline lake.</title>
        <authorList>
            <person name="Wang H."/>
        </authorList>
    </citation>
    <scope>NUCLEOTIDE SEQUENCE [LARGE SCALE GENOMIC DNA]</scope>
    <source>
        <strain evidence="2 3">KQ-3</strain>
    </source>
</reference>
<feature type="transmembrane region" description="Helical" evidence="1">
    <location>
        <begin position="80"/>
        <end position="100"/>
    </location>
</feature>
<dbReference type="AlphaFoldDB" id="A0A3M7TTY9"/>
<dbReference type="PANTHER" id="PTHR40078:SF1">
    <property type="entry name" value="INTEGRAL MEMBRANE PROTEIN"/>
    <property type="match status" value="1"/>
</dbReference>
<dbReference type="PANTHER" id="PTHR40078">
    <property type="entry name" value="INTEGRAL MEMBRANE PROTEIN-RELATED"/>
    <property type="match status" value="1"/>
</dbReference>
<gene>
    <name evidence="2" type="ORF">EBO34_01995</name>
</gene>
<sequence>MKTSVPDQKFFRWSVYIIGLIIMSLGISLTILADLGSAPWDVLHIGLTNQFGLTIGTWTIIMGFITLITATMLTKEWPKAGAYLNMILVGVFVDIHLFILTTPGTLIGQGFMLVAGILIMGFGIGLYISPRCGAGPRDSFMLAVSEKTGMTASRIRGLMEIVVLAFGWYLGGPVFIGTIIFSLTIGPVTGHCLVLCQTWMDRRMERGISVENIH</sequence>
<keyword evidence="1" id="KW-1133">Transmembrane helix</keyword>
<proteinExistence type="predicted"/>
<organism evidence="2 3">
    <name type="scientific">Alteribacter keqinensis</name>
    <dbReference type="NCBI Taxonomy" id="2483800"/>
    <lineage>
        <taxon>Bacteria</taxon>
        <taxon>Bacillati</taxon>
        <taxon>Bacillota</taxon>
        <taxon>Bacilli</taxon>
        <taxon>Bacillales</taxon>
        <taxon>Bacillaceae</taxon>
        <taxon>Alteribacter</taxon>
    </lineage>
</organism>
<comment type="caution">
    <text evidence="2">The sequence shown here is derived from an EMBL/GenBank/DDBJ whole genome shotgun (WGS) entry which is preliminary data.</text>
</comment>
<keyword evidence="1" id="KW-0812">Transmembrane</keyword>
<feature type="transmembrane region" description="Helical" evidence="1">
    <location>
        <begin position="106"/>
        <end position="128"/>
    </location>
</feature>
<feature type="transmembrane region" description="Helical" evidence="1">
    <location>
        <begin position="12"/>
        <end position="33"/>
    </location>
</feature>
<dbReference type="EMBL" id="RHIB01000001">
    <property type="protein sequence ID" value="RNA68759.1"/>
    <property type="molecule type" value="Genomic_DNA"/>
</dbReference>
<name>A0A3M7TTY9_9BACI</name>
<evidence type="ECO:0000313" key="3">
    <source>
        <dbReference type="Proteomes" id="UP000278746"/>
    </source>
</evidence>
<dbReference type="OrthoDB" id="154912at2"/>
<dbReference type="RefSeq" id="WP_122896284.1">
    <property type="nucleotide sequence ID" value="NZ_RHIB01000001.1"/>
</dbReference>
<feature type="transmembrane region" description="Helical" evidence="1">
    <location>
        <begin position="53"/>
        <end position="73"/>
    </location>
</feature>
<dbReference type="Proteomes" id="UP000278746">
    <property type="component" value="Unassembled WGS sequence"/>
</dbReference>
<evidence type="ECO:0000313" key="2">
    <source>
        <dbReference type="EMBL" id="RNA68759.1"/>
    </source>
</evidence>
<keyword evidence="3" id="KW-1185">Reference proteome</keyword>
<accession>A0A3M7TTY9</accession>
<protein>
    <submittedName>
        <fullName evidence="2">YitT family protein</fullName>
    </submittedName>
</protein>